<dbReference type="InterPro" id="IPR011060">
    <property type="entry name" value="RibuloseP-bd_barrel"/>
</dbReference>
<keyword evidence="11" id="KW-1185">Reference proteome</keyword>
<dbReference type="InterPro" id="IPR013785">
    <property type="entry name" value="Aldolase_TIM"/>
</dbReference>
<feature type="active site" description="Proton donor" evidence="7">
    <location>
        <position position="62"/>
    </location>
</feature>
<evidence type="ECO:0000256" key="2">
    <source>
        <dbReference type="ARBA" id="ARBA00004861"/>
    </source>
</evidence>
<dbReference type="InterPro" id="IPR018089">
    <property type="entry name" value="OMPdecase_AS"/>
</dbReference>
<dbReference type="RefSeq" id="WP_230842730.1">
    <property type="nucleotide sequence ID" value="NZ_CP063845.1"/>
</dbReference>
<reference evidence="10 11" key="1">
    <citation type="journal article" date="2021" name="Genome Biol. Evol.">
        <title>Complete Genome Sequencing of a Novel Gloeobacter Species from a Waterfall Cave in Mexico.</title>
        <authorList>
            <person name="Saw J.H."/>
            <person name="Cardona T."/>
            <person name="Montejano G."/>
        </authorList>
    </citation>
    <scope>NUCLEOTIDE SEQUENCE [LARGE SCALE GENOMIC DNA]</scope>
    <source>
        <strain evidence="10">MG652769</strain>
    </source>
</reference>
<evidence type="ECO:0000256" key="4">
    <source>
        <dbReference type="ARBA" id="ARBA00022975"/>
    </source>
</evidence>
<name>A0ABY3PPN6_9CYAN</name>
<feature type="binding site" evidence="7">
    <location>
        <position position="216"/>
    </location>
    <ligand>
        <name>substrate</name>
    </ligand>
</feature>
<dbReference type="HAMAP" id="MF_01200_B">
    <property type="entry name" value="OMPdecase_type1_B"/>
    <property type="match status" value="1"/>
</dbReference>
<feature type="binding site" evidence="7">
    <location>
        <position position="195"/>
    </location>
    <ligand>
        <name>substrate</name>
    </ligand>
</feature>
<feature type="binding site" evidence="7">
    <location>
        <position position="186"/>
    </location>
    <ligand>
        <name>substrate</name>
    </ligand>
</feature>
<feature type="binding site" evidence="7">
    <location>
        <position position="12"/>
    </location>
    <ligand>
        <name>substrate</name>
    </ligand>
</feature>
<accession>A0ABY3PPN6</accession>
<evidence type="ECO:0000256" key="3">
    <source>
        <dbReference type="ARBA" id="ARBA00022793"/>
    </source>
</evidence>
<organism evidence="10 11">
    <name type="scientific">Gloeobacter morelensis MG652769</name>
    <dbReference type="NCBI Taxonomy" id="2781736"/>
    <lineage>
        <taxon>Bacteria</taxon>
        <taxon>Bacillati</taxon>
        <taxon>Cyanobacteriota</taxon>
        <taxon>Cyanophyceae</taxon>
        <taxon>Gloeobacterales</taxon>
        <taxon>Gloeobacteraceae</taxon>
        <taxon>Gloeobacter</taxon>
        <taxon>Gloeobacter morelensis</taxon>
    </lineage>
</organism>
<comment type="subunit">
    <text evidence="7">Homodimer.</text>
</comment>
<comment type="pathway">
    <text evidence="2 7 8">Pyrimidine metabolism; UMP biosynthesis via de novo pathway; UMP from orotate: step 2/2.</text>
</comment>
<feature type="binding site" evidence="7">
    <location>
        <position position="215"/>
    </location>
    <ligand>
        <name>substrate</name>
    </ligand>
</feature>
<dbReference type="EC" id="4.1.1.23" evidence="7"/>
<keyword evidence="3 7" id="KW-0210">Decarboxylase</keyword>
<evidence type="ECO:0000313" key="10">
    <source>
        <dbReference type="EMBL" id="UFP95504.1"/>
    </source>
</evidence>
<dbReference type="InterPro" id="IPR001754">
    <property type="entry name" value="OMPdeCOase_dom"/>
</dbReference>
<evidence type="ECO:0000256" key="7">
    <source>
        <dbReference type="HAMAP-Rule" id="MF_01200"/>
    </source>
</evidence>
<dbReference type="Gene3D" id="3.20.20.70">
    <property type="entry name" value="Aldolase class I"/>
    <property type="match status" value="1"/>
</dbReference>
<dbReference type="GO" id="GO:0004590">
    <property type="term" value="F:orotidine-5'-phosphate decarboxylase activity"/>
    <property type="evidence" value="ECO:0007669"/>
    <property type="project" value="UniProtKB-EC"/>
</dbReference>
<dbReference type="SMART" id="SM00934">
    <property type="entry name" value="OMPdecase"/>
    <property type="match status" value="1"/>
</dbReference>
<evidence type="ECO:0000256" key="5">
    <source>
        <dbReference type="ARBA" id="ARBA00023239"/>
    </source>
</evidence>
<comment type="similarity">
    <text evidence="7">Belongs to the OMP decarboxylase family. Type 1 subfamily.</text>
</comment>
<dbReference type="InterPro" id="IPR014732">
    <property type="entry name" value="OMPdecase"/>
</dbReference>
<proteinExistence type="inferred from homology"/>
<gene>
    <name evidence="7 10" type="primary">pyrF</name>
    <name evidence="10" type="ORF">ISF26_04445</name>
</gene>
<dbReference type="PANTHER" id="PTHR32119:SF2">
    <property type="entry name" value="OROTIDINE 5'-PHOSPHATE DECARBOXYLASE"/>
    <property type="match status" value="1"/>
</dbReference>
<feature type="binding site" evidence="7">
    <location>
        <begin position="60"/>
        <end position="69"/>
    </location>
    <ligand>
        <name>substrate</name>
    </ligand>
</feature>
<sequence>MGSAERVIVALDLADAQAAHALVERAPAVRFWKVGLELFTATGPALIEWLKARGCRVFLDLKFHDIPNTVAGACRSATRLGVDLITVHATGGQPMLMAAAAACTGEAARLGIPAPAVLAVTLLTSLDAQLLEQQLLVRVGVSGYVEHLAALAAASGVQGAVCSPLETALLRERCGNDFLIVTPGIRPGGSGEGDQRRTLTPGEALARGADYLVVGRPVTTAPDPQAAFLAIVAEVDG</sequence>
<dbReference type="PANTHER" id="PTHR32119">
    <property type="entry name" value="OROTIDINE 5'-PHOSPHATE DECARBOXYLASE"/>
    <property type="match status" value="1"/>
</dbReference>
<dbReference type="NCBIfam" id="TIGR01740">
    <property type="entry name" value="pyrF"/>
    <property type="match status" value="1"/>
</dbReference>
<feature type="binding site" evidence="7">
    <location>
        <position position="124"/>
    </location>
    <ligand>
        <name>substrate</name>
    </ligand>
</feature>
<protein>
    <recommendedName>
        <fullName evidence="7">Orotidine 5'-phosphate decarboxylase</fullName>
        <ecNumber evidence="7">4.1.1.23</ecNumber>
    </recommendedName>
    <alternativeName>
        <fullName evidence="7">OMP decarboxylase</fullName>
        <shortName evidence="7">OMPDCase</shortName>
        <shortName evidence="7">OMPdecase</shortName>
    </alternativeName>
</protein>
<dbReference type="InterPro" id="IPR047596">
    <property type="entry name" value="OMPdecase_bac"/>
</dbReference>
<evidence type="ECO:0000313" key="11">
    <source>
        <dbReference type="Proteomes" id="UP001054846"/>
    </source>
</evidence>
<dbReference type="CDD" id="cd04725">
    <property type="entry name" value="OMP_decarboxylase_like"/>
    <property type="match status" value="1"/>
</dbReference>
<feature type="domain" description="Orotidine 5'-phosphate decarboxylase" evidence="9">
    <location>
        <begin position="6"/>
        <end position="231"/>
    </location>
</feature>
<feature type="binding site" evidence="7">
    <location>
        <position position="33"/>
    </location>
    <ligand>
        <name>substrate</name>
    </ligand>
</feature>
<comment type="catalytic activity">
    <reaction evidence="6 7 8">
        <text>orotidine 5'-phosphate + H(+) = UMP + CO2</text>
        <dbReference type="Rhea" id="RHEA:11596"/>
        <dbReference type="ChEBI" id="CHEBI:15378"/>
        <dbReference type="ChEBI" id="CHEBI:16526"/>
        <dbReference type="ChEBI" id="CHEBI:57538"/>
        <dbReference type="ChEBI" id="CHEBI:57865"/>
        <dbReference type="EC" id="4.1.1.23"/>
    </reaction>
</comment>
<dbReference type="EMBL" id="CP063845">
    <property type="protein sequence ID" value="UFP95504.1"/>
    <property type="molecule type" value="Genomic_DNA"/>
</dbReference>
<dbReference type="Pfam" id="PF00215">
    <property type="entry name" value="OMPdecase"/>
    <property type="match status" value="1"/>
</dbReference>
<evidence type="ECO:0000256" key="8">
    <source>
        <dbReference type="RuleBase" id="RU000512"/>
    </source>
</evidence>
<keyword evidence="4 7" id="KW-0665">Pyrimidine biosynthesis</keyword>
<dbReference type="PROSITE" id="PS00156">
    <property type="entry name" value="OMPDECASE"/>
    <property type="match status" value="1"/>
</dbReference>
<dbReference type="NCBIfam" id="NF001273">
    <property type="entry name" value="PRK00230.1"/>
    <property type="match status" value="1"/>
</dbReference>
<comment type="function">
    <text evidence="1 7">Catalyzes the decarboxylation of orotidine 5'-monophosphate (OMP) to uridine 5'-monophosphate (UMP).</text>
</comment>
<evidence type="ECO:0000259" key="9">
    <source>
        <dbReference type="SMART" id="SM00934"/>
    </source>
</evidence>
<evidence type="ECO:0000256" key="6">
    <source>
        <dbReference type="ARBA" id="ARBA00049157"/>
    </source>
</evidence>
<dbReference type="Proteomes" id="UP001054846">
    <property type="component" value="Chromosome"/>
</dbReference>
<dbReference type="SUPFAM" id="SSF51366">
    <property type="entry name" value="Ribulose-phoshate binding barrel"/>
    <property type="match status" value="1"/>
</dbReference>
<keyword evidence="5 7" id="KW-0456">Lyase</keyword>
<evidence type="ECO:0000256" key="1">
    <source>
        <dbReference type="ARBA" id="ARBA00002356"/>
    </source>
</evidence>